<dbReference type="PANTHER" id="PTHR30163:SF8">
    <property type="entry name" value="LYTIC MUREIN TRANSGLYCOSYLASE"/>
    <property type="match status" value="1"/>
</dbReference>
<dbReference type="PATRIC" id="fig|518642.10.peg.412"/>
<comment type="caution">
    <text evidence="3">The sequence shown here is derived from an EMBL/GenBank/DDBJ whole genome shotgun (WGS) entry which is preliminary data.</text>
</comment>
<sequence>MAAATMAALTASQAPGADVDHRTDGPGTERADDARPDQAPGDDSYHTELPPLESPAPPRSSPDPSPSESGIPATLLAAYKQAARSLGTSDPACGLRWELLAAIGKVESGQARGGAVDKDGTTLKPILGPVLNGSGFARITDTDGGRLDGDKRFDRAVGPLQFIPSTWARWSADGNGDGRRDPANIHDASLAAARYLCAGERDLGSKTGLHRAVLSYNDSRAYLRTVLAWYDFYRKGTHKVPDGSGAVPTTPGAGGADDSGKGGGGSHGGSKPHKPGKGGGHEGGHGGDGGQGGGGGDQSPAPGTLKPVLAGELTAYTGGSFEERPRVRAAGKSGKALKGVRIEYTIKGATDARFTGGSAKATATTGADGTATAPVVEAGGTAGEFTITAKATGRDLTTTAMKATVKPKYTFARKPGGPLKAPVDAKFEDVEVTLAHEKEAAGDVPVTATVITEDGEENTKGPYFTDLFGNEDRSVTKSTGGLLGKKGVLELPAIHTDGHTGTFVLRLTTEDGSTYDIDLTVTE</sequence>
<dbReference type="GO" id="GO:0009253">
    <property type="term" value="P:peptidoglycan catabolic process"/>
    <property type="evidence" value="ECO:0007669"/>
    <property type="project" value="TreeGrafter"/>
</dbReference>
<dbReference type="InterPro" id="IPR031304">
    <property type="entry name" value="SLT_2"/>
</dbReference>
<feature type="compositionally biased region" description="Basic and acidic residues" evidence="1">
    <location>
        <begin position="18"/>
        <end position="36"/>
    </location>
</feature>
<dbReference type="EMBL" id="LJGW01000724">
    <property type="protein sequence ID" value="OEV02491.1"/>
    <property type="molecule type" value="Genomic_DNA"/>
</dbReference>
<dbReference type="Gene3D" id="1.10.530.10">
    <property type="match status" value="1"/>
</dbReference>
<name>A0A1E7KEZ6_9ACTN</name>
<keyword evidence="4" id="KW-1185">Reference proteome</keyword>
<dbReference type="InterPro" id="IPR008964">
    <property type="entry name" value="Invasin/intimin_cell_adhesion"/>
</dbReference>
<dbReference type="SUPFAM" id="SSF49373">
    <property type="entry name" value="Invasin/intimin cell-adhesion fragments"/>
    <property type="match status" value="1"/>
</dbReference>
<feature type="compositionally biased region" description="Pro residues" evidence="1">
    <location>
        <begin position="52"/>
        <end position="65"/>
    </location>
</feature>
<evidence type="ECO:0000256" key="1">
    <source>
        <dbReference type="SAM" id="MobiDB-lite"/>
    </source>
</evidence>
<feature type="region of interest" description="Disordered" evidence="1">
    <location>
        <begin position="1"/>
        <end position="71"/>
    </location>
</feature>
<feature type="region of interest" description="Disordered" evidence="1">
    <location>
        <begin position="239"/>
        <end position="306"/>
    </location>
</feature>
<dbReference type="GO" id="GO:0008933">
    <property type="term" value="F:peptidoglycan lytic transglycosylase activity"/>
    <property type="evidence" value="ECO:0007669"/>
    <property type="project" value="TreeGrafter"/>
</dbReference>
<dbReference type="Pfam" id="PF13406">
    <property type="entry name" value="SLT_2"/>
    <property type="match status" value="1"/>
</dbReference>
<feature type="compositionally biased region" description="Low complexity" evidence="1">
    <location>
        <begin position="1"/>
        <end position="11"/>
    </location>
</feature>
<protein>
    <recommendedName>
        <fullName evidence="2">Transglycosylase SLT domain-containing protein</fullName>
    </recommendedName>
</protein>
<dbReference type="InterPro" id="IPR023346">
    <property type="entry name" value="Lysozyme-like_dom_sf"/>
</dbReference>
<evidence type="ECO:0000259" key="2">
    <source>
        <dbReference type="Pfam" id="PF13406"/>
    </source>
</evidence>
<gene>
    <name evidence="3" type="ORF">AN218_33355</name>
</gene>
<dbReference type="InterPro" id="IPR043426">
    <property type="entry name" value="MltB-like"/>
</dbReference>
<evidence type="ECO:0000313" key="4">
    <source>
        <dbReference type="Proteomes" id="UP000176005"/>
    </source>
</evidence>
<feature type="domain" description="Transglycosylase SLT" evidence="2">
    <location>
        <begin position="156"/>
        <end position="197"/>
    </location>
</feature>
<organism evidence="3 4">
    <name type="scientific">Streptomyces nanshensis</name>
    <dbReference type="NCBI Taxonomy" id="518642"/>
    <lineage>
        <taxon>Bacteria</taxon>
        <taxon>Bacillati</taxon>
        <taxon>Actinomycetota</taxon>
        <taxon>Actinomycetes</taxon>
        <taxon>Kitasatosporales</taxon>
        <taxon>Streptomycetaceae</taxon>
        <taxon>Streptomyces</taxon>
    </lineage>
</organism>
<reference evidence="3 4" key="1">
    <citation type="journal article" date="2016" name="Front. Microbiol.">
        <title>Comparative Genomics Analysis of Streptomyces Species Reveals Their Adaptation to the Marine Environment and Their Diversity at the Genomic Level.</title>
        <authorList>
            <person name="Tian X."/>
            <person name="Zhang Z."/>
            <person name="Yang T."/>
            <person name="Chen M."/>
            <person name="Li J."/>
            <person name="Chen F."/>
            <person name="Yang J."/>
            <person name="Li W."/>
            <person name="Zhang B."/>
            <person name="Zhang Z."/>
            <person name="Wu J."/>
            <person name="Zhang C."/>
            <person name="Long L."/>
            <person name="Xiao J."/>
        </authorList>
    </citation>
    <scope>NUCLEOTIDE SEQUENCE [LARGE SCALE GENOMIC DNA]</scope>
    <source>
        <strain evidence="3 4">SCSIO 10429</strain>
    </source>
</reference>
<dbReference type="SUPFAM" id="SSF53955">
    <property type="entry name" value="Lysozyme-like"/>
    <property type="match status" value="1"/>
</dbReference>
<dbReference type="CDD" id="cd13399">
    <property type="entry name" value="Slt35-like"/>
    <property type="match status" value="1"/>
</dbReference>
<feature type="compositionally biased region" description="Gly residues" evidence="1">
    <location>
        <begin position="286"/>
        <end position="297"/>
    </location>
</feature>
<dbReference type="AlphaFoldDB" id="A0A1E7KEZ6"/>
<dbReference type="PANTHER" id="PTHR30163">
    <property type="entry name" value="MEMBRANE-BOUND LYTIC MUREIN TRANSGLYCOSYLASE B"/>
    <property type="match status" value="1"/>
</dbReference>
<dbReference type="Proteomes" id="UP000176005">
    <property type="component" value="Unassembled WGS sequence"/>
</dbReference>
<feature type="compositionally biased region" description="Gly residues" evidence="1">
    <location>
        <begin position="252"/>
        <end position="268"/>
    </location>
</feature>
<proteinExistence type="predicted"/>
<evidence type="ECO:0000313" key="3">
    <source>
        <dbReference type="EMBL" id="OEV02491.1"/>
    </source>
</evidence>
<accession>A0A1E7KEZ6</accession>